<dbReference type="EMBL" id="LBXN01000061">
    <property type="protein sequence ID" value="KKR31766.1"/>
    <property type="molecule type" value="Genomic_DNA"/>
</dbReference>
<evidence type="ECO:0008006" key="3">
    <source>
        <dbReference type="Google" id="ProtNLM"/>
    </source>
</evidence>
<dbReference type="InterPro" id="IPR029058">
    <property type="entry name" value="AB_hydrolase_fold"/>
</dbReference>
<evidence type="ECO:0000313" key="2">
    <source>
        <dbReference type="Proteomes" id="UP000034539"/>
    </source>
</evidence>
<dbReference type="AlphaFoldDB" id="A0A0G0Q323"/>
<sequence>MIILPGLGDEEELFRFATRNWDKFGLAVYICPFGWKDFSSPFETKLLKLLSLIDSLYSQGFEVSLIGTSAGGTAVLNAYLEKKDKIKRVVTICSPLKPCDGHILRSFKNLCKINHILGESIQRLNNKVNLLTHEDKKKIMTVSSHFDEIIPYDISTISGARFLTIPTVEHFFGIFSAFVFFSRPIIEFIKSVK</sequence>
<dbReference type="Proteomes" id="UP000034539">
    <property type="component" value="Unassembled WGS sequence"/>
</dbReference>
<dbReference type="Gene3D" id="3.40.50.1820">
    <property type="entry name" value="alpha/beta hydrolase"/>
    <property type="match status" value="1"/>
</dbReference>
<reference evidence="1 2" key="1">
    <citation type="journal article" date="2015" name="Nature">
        <title>rRNA introns, odd ribosomes, and small enigmatic genomes across a large radiation of phyla.</title>
        <authorList>
            <person name="Brown C.T."/>
            <person name="Hug L.A."/>
            <person name="Thomas B.C."/>
            <person name="Sharon I."/>
            <person name="Castelle C.J."/>
            <person name="Singh A."/>
            <person name="Wilkins M.J."/>
            <person name="Williams K.H."/>
            <person name="Banfield J.F."/>
        </authorList>
    </citation>
    <scope>NUCLEOTIDE SEQUENCE [LARGE SCALE GENOMIC DNA]</scope>
</reference>
<organism evidence="1 2">
    <name type="scientific">Candidatus Gottesmanbacteria bacterium GW2011_GWC2_39_8</name>
    <dbReference type="NCBI Taxonomy" id="1618450"/>
    <lineage>
        <taxon>Bacteria</taxon>
        <taxon>Candidatus Gottesmaniibacteriota</taxon>
    </lineage>
</organism>
<evidence type="ECO:0000313" key="1">
    <source>
        <dbReference type="EMBL" id="KKR31766.1"/>
    </source>
</evidence>
<dbReference type="SUPFAM" id="SSF53474">
    <property type="entry name" value="alpha/beta-Hydrolases"/>
    <property type="match status" value="1"/>
</dbReference>
<name>A0A0G0Q323_9BACT</name>
<accession>A0A0G0Q323</accession>
<protein>
    <recommendedName>
        <fullName evidence="3">AB hydrolase-1 domain-containing protein</fullName>
    </recommendedName>
</protein>
<comment type="caution">
    <text evidence="1">The sequence shown here is derived from an EMBL/GenBank/DDBJ whole genome shotgun (WGS) entry which is preliminary data.</text>
</comment>
<proteinExistence type="predicted"/>
<gene>
    <name evidence="1" type="ORF">UT63_C0061G0006</name>
</gene>